<dbReference type="EMBL" id="LDJG01000032">
    <property type="protein sequence ID" value="KRG54338.1"/>
    <property type="molecule type" value="Genomic_DNA"/>
</dbReference>
<reference evidence="1 2" key="1">
    <citation type="submission" date="2015-05" db="EMBL/GenBank/DDBJ databases">
        <title>Genome sequencing and analysis of members of genus Stenotrophomonas.</title>
        <authorList>
            <person name="Patil P.P."/>
            <person name="Midha S."/>
            <person name="Patil P.B."/>
        </authorList>
    </citation>
    <scope>NUCLEOTIDE SEQUENCE [LARGE SCALE GENOMIC DNA]</scope>
    <source>
        <strain evidence="1 2">DSM 12575</strain>
    </source>
</reference>
<organism evidence="1 2">
    <name type="scientific">Stenotrophomonas nitritireducens</name>
    <dbReference type="NCBI Taxonomy" id="83617"/>
    <lineage>
        <taxon>Bacteria</taxon>
        <taxon>Pseudomonadati</taxon>
        <taxon>Pseudomonadota</taxon>
        <taxon>Gammaproteobacteria</taxon>
        <taxon>Lysobacterales</taxon>
        <taxon>Lysobacteraceae</taxon>
        <taxon>Stenotrophomonas</taxon>
    </lineage>
</organism>
<name>A0ABR5NG13_9GAMM</name>
<proteinExistence type="predicted"/>
<keyword evidence="2" id="KW-1185">Reference proteome</keyword>
<evidence type="ECO:0000313" key="2">
    <source>
        <dbReference type="Proteomes" id="UP000050902"/>
    </source>
</evidence>
<dbReference type="Proteomes" id="UP000050902">
    <property type="component" value="Unassembled WGS sequence"/>
</dbReference>
<gene>
    <name evidence="1" type="ORF">ABB22_16330</name>
</gene>
<protein>
    <submittedName>
        <fullName evidence="1">Uncharacterized protein</fullName>
    </submittedName>
</protein>
<comment type="caution">
    <text evidence="1">The sequence shown here is derived from an EMBL/GenBank/DDBJ whole genome shotgun (WGS) entry which is preliminary data.</text>
</comment>
<evidence type="ECO:0000313" key="1">
    <source>
        <dbReference type="EMBL" id="KRG54338.1"/>
    </source>
</evidence>
<sequence>MTAYGETIMLKNLQRITLVTAFLVTAPALAQEVRDDALKGKQILFVVGKTAKDAPNDDPLIRDYLGTLGAQVTTASATDPATAANGKDLVLISSTVNARELGNRYRDLRTPIVTWSAYSFPLLGMTGDKLHEDFSVVREKPFHNENHADYYAHATSSTNPILRAARIPHGMFAPLLFSGGVTDPSWGKPSRGADIAVVFGGELDQAAVFSYERNALMMGDAVAPARRVGLFLGNNSWSILSDAQGPAAQDPKEFAWFGGRRLFDAALRWAVTAPQAPVSASPAQQRATLANLAKGKKVLFVRRYDLPWPENEASDQAQLVWLKSLGFEVHTADHMEPDSRAQGMDLVIVSASTNKYKLGIKYADVKIPVMLLEAKAVDALGMVSRRRNTDYGVNDHKESLYPPENYVDVVRAYHPIAAGMPAGQFKLYTTPGVLAWSRPPAGAQVIATIPNQPEHATMFAFEKGATMANDAVAPARRVLFPLDAPRFPDLTDDGQRVYGAALAWLLTAP</sequence>
<accession>A0ABR5NG13</accession>